<dbReference type="CDD" id="cd05333">
    <property type="entry name" value="BKR_SDR_c"/>
    <property type="match status" value="1"/>
</dbReference>
<dbReference type="PROSITE" id="PS00061">
    <property type="entry name" value="ADH_SHORT"/>
    <property type="match status" value="1"/>
</dbReference>
<dbReference type="PANTHER" id="PTHR42879">
    <property type="entry name" value="3-OXOACYL-(ACYL-CARRIER-PROTEIN) REDUCTASE"/>
    <property type="match status" value="1"/>
</dbReference>
<protein>
    <recommendedName>
        <fullName evidence="5">3-oxoacyl-[acyl-carrier-protein] reductase</fullName>
        <ecNumber evidence="5">1.1.1.100</ecNumber>
    </recommendedName>
</protein>
<dbReference type="GO" id="GO:0006633">
    <property type="term" value="P:fatty acid biosynthetic process"/>
    <property type="evidence" value="ECO:0007669"/>
    <property type="project" value="UniProtKB-UniPathway"/>
</dbReference>
<dbReference type="SMART" id="SM00822">
    <property type="entry name" value="PKS_KR"/>
    <property type="match status" value="1"/>
</dbReference>
<dbReference type="Pfam" id="PF13561">
    <property type="entry name" value="adh_short_C2"/>
    <property type="match status" value="1"/>
</dbReference>
<dbReference type="GO" id="GO:0004316">
    <property type="term" value="F:3-oxoacyl-[acyl-carrier-protein] reductase (NADPH) activity"/>
    <property type="evidence" value="ECO:0007669"/>
    <property type="project" value="UniProtKB-UniRule"/>
</dbReference>
<accession>A0A7C3IFD6</accession>
<comment type="caution">
    <text evidence="7">The sequence shown here is derived from an EMBL/GenBank/DDBJ whole genome shotgun (WGS) entry which is preliminary data.</text>
</comment>
<dbReference type="PANTHER" id="PTHR42879:SF2">
    <property type="entry name" value="3-OXOACYL-[ACYL-CARRIER-PROTEIN] REDUCTASE FABG"/>
    <property type="match status" value="1"/>
</dbReference>
<evidence type="ECO:0000256" key="2">
    <source>
        <dbReference type="ARBA" id="ARBA00023002"/>
    </source>
</evidence>
<dbReference type="InterPro" id="IPR057326">
    <property type="entry name" value="KR_dom"/>
</dbReference>
<dbReference type="GO" id="GO:0051287">
    <property type="term" value="F:NAD binding"/>
    <property type="evidence" value="ECO:0007669"/>
    <property type="project" value="UniProtKB-UniRule"/>
</dbReference>
<dbReference type="PRINTS" id="PR00081">
    <property type="entry name" value="GDHRDH"/>
</dbReference>
<dbReference type="UniPathway" id="UPA00094"/>
<dbReference type="InterPro" id="IPR011284">
    <property type="entry name" value="3oxo_ACP_reduc"/>
</dbReference>
<sequence length="248" mass="26223">MGKILELEGKKALVTGASRGIGRAILESFLAEGAEVWGLSTRQPEDLQNMQEKAGGLLHWVTADLSKVSEIEAIVDAAQKDAGGFDILVNNAGITKDGLAFRMSLEDFQKVLDINLTAAFLIARTVGREMIRRKSGSIINMSSVVGIHGNGGQANYAASKAGLIGVTKSLAQEVASRGVRVNAIAPGYIVTDMTDAIPDSAKEKLMDHIPLKRLGSTSDIANMALFLASDKASYITGQVFAVDGGMFI</sequence>
<dbReference type="NCBIfam" id="TIGR01830">
    <property type="entry name" value="3oxo_ACP_reduc"/>
    <property type="match status" value="1"/>
</dbReference>
<dbReference type="PRINTS" id="PR00080">
    <property type="entry name" value="SDRFAMILY"/>
</dbReference>
<keyword evidence="5" id="KW-0275">Fatty acid biosynthesis</keyword>
<dbReference type="InterPro" id="IPR036291">
    <property type="entry name" value="NAD(P)-bd_dom_sf"/>
</dbReference>
<feature type="domain" description="Ketoreductase" evidence="6">
    <location>
        <begin position="10"/>
        <end position="187"/>
    </location>
</feature>
<dbReference type="FunFam" id="3.40.50.720:FF:000173">
    <property type="entry name" value="3-oxoacyl-[acyl-carrier protein] reductase"/>
    <property type="match status" value="1"/>
</dbReference>
<comment type="subunit">
    <text evidence="5">Homotetramer.</text>
</comment>
<keyword evidence="5" id="KW-0276">Fatty acid metabolism</keyword>
<dbReference type="EMBL" id="DSVL01000401">
    <property type="protein sequence ID" value="HFH30403.1"/>
    <property type="molecule type" value="Genomic_DNA"/>
</dbReference>
<evidence type="ECO:0000256" key="3">
    <source>
        <dbReference type="PIRSR" id="PIRSR611284-1"/>
    </source>
</evidence>
<reference evidence="7" key="1">
    <citation type="journal article" date="2020" name="mSystems">
        <title>Genome- and Community-Level Interaction Insights into Carbon Utilization and Element Cycling Functions of Hydrothermarchaeota in Hydrothermal Sediment.</title>
        <authorList>
            <person name="Zhou Z."/>
            <person name="Liu Y."/>
            <person name="Xu W."/>
            <person name="Pan J."/>
            <person name="Luo Z.H."/>
            <person name="Li M."/>
        </authorList>
    </citation>
    <scope>NUCLEOTIDE SEQUENCE [LARGE SCALE GENOMIC DNA]</scope>
    <source>
        <strain evidence="7">SpSt-503</strain>
    </source>
</reference>
<dbReference type="EC" id="1.1.1.100" evidence="5"/>
<feature type="binding site" evidence="4">
    <location>
        <position position="189"/>
    </location>
    <ligand>
        <name>NADP(+)</name>
        <dbReference type="ChEBI" id="CHEBI:58349"/>
    </ligand>
</feature>
<keyword evidence="2 5" id="KW-0560">Oxidoreductase</keyword>
<feature type="binding site" evidence="4">
    <location>
        <begin position="16"/>
        <end position="19"/>
    </location>
    <ligand>
        <name>NADP(+)</name>
        <dbReference type="ChEBI" id="CHEBI:58349"/>
    </ligand>
</feature>
<evidence type="ECO:0000313" key="7">
    <source>
        <dbReference type="EMBL" id="HFH30403.1"/>
    </source>
</evidence>
<dbReference type="Gene3D" id="3.40.50.720">
    <property type="entry name" value="NAD(P)-binding Rossmann-like Domain"/>
    <property type="match status" value="1"/>
</dbReference>
<dbReference type="NCBIfam" id="NF009466">
    <property type="entry name" value="PRK12826.1-2"/>
    <property type="match status" value="1"/>
</dbReference>
<evidence type="ECO:0000256" key="1">
    <source>
        <dbReference type="ARBA" id="ARBA00006484"/>
    </source>
</evidence>
<comment type="similarity">
    <text evidence="1 5">Belongs to the short-chain dehydrogenases/reductases (SDR) family.</text>
</comment>
<evidence type="ECO:0000256" key="4">
    <source>
        <dbReference type="PIRSR" id="PIRSR611284-2"/>
    </source>
</evidence>
<dbReference type="NCBIfam" id="NF005559">
    <property type="entry name" value="PRK07231.1"/>
    <property type="match status" value="1"/>
</dbReference>
<feature type="binding site" evidence="4">
    <location>
        <position position="91"/>
    </location>
    <ligand>
        <name>NADP(+)</name>
        <dbReference type="ChEBI" id="CHEBI:58349"/>
    </ligand>
</feature>
<name>A0A7C3IFD6_9SPIR</name>
<evidence type="ECO:0000256" key="5">
    <source>
        <dbReference type="RuleBase" id="RU366074"/>
    </source>
</evidence>
<comment type="catalytic activity">
    <reaction evidence="5">
        <text>a (3R)-hydroxyacyl-[ACP] + NADP(+) = a 3-oxoacyl-[ACP] + NADPH + H(+)</text>
        <dbReference type="Rhea" id="RHEA:17397"/>
        <dbReference type="Rhea" id="RHEA-COMP:9916"/>
        <dbReference type="Rhea" id="RHEA-COMP:9945"/>
        <dbReference type="ChEBI" id="CHEBI:15378"/>
        <dbReference type="ChEBI" id="CHEBI:57783"/>
        <dbReference type="ChEBI" id="CHEBI:58349"/>
        <dbReference type="ChEBI" id="CHEBI:78776"/>
        <dbReference type="ChEBI" id="CHEBI:78827"/>
        <dbReference type="EC" id="1.1.1.100"/>
    </reaction>
</comment>
<keyword evidence="4 5" id="KW-0521">NADP</keyword>
<dbReference type="InterPro" id="IPR020904">
    <property type="entry name" value="Sc_DH/Rdtase_CS"/>
</dbReference>
<evidence type="ECO:0000259" key="6">
    <source>
        <dbReference type="SMART" id="SM00822"/>
    </source>
</evidence>
<comment type="pathway">
    <text evidence="5">Lipid metabolism; fatty acid biosynthesis.</text>
</comment>
<proteinExistence type="inferred from homology"/>
<keyword evidence="5" id="KW-0444">Lipid biosynthesis</keyword>
<dbReference type="AlphaFoldDB" id="A0A7C3IFD6"/>
<dbReference type="InterPro" id="IPR002347">
    <property type="entry name" value="SDR_fam"/>
</dbReference>
<organism evidence="7">
    <name type="scientific">Gracilinema caldarium</name>
    <dbReference type="NCBI Taxonomy" id="215591"/>
    <lineage>
        <taxon>Bacteria</taxon>
        <taxon>Pseudomonadati</taxon>
        <taxon>Spirochaetota</taxon>
        <taxon>Spirochaetia</taxon>
        <taxon>Spirochaetales</taxon>
        <taxon>Breznakiellaceae</taxon>
        <taxon>Gracilinema</taxon>
    </lineage>
</organism>
<feature type="binding site" evidence="4">
    <location>
        <begin position="156"/>
        <end position="160"/>
    </location>
    <ligand>
        <name>NADP(+)</name>
        <dbReference type="ChEBI" id="CHEBI:58349"/>
    </ligand>
</feature>
<feature type="active site" description="Proton acceptor" evidence="3">
    <location>
        <position position="156"/>
    </location>
</feature>
<dbReference type="SUPFAM" id="SSF51735">
    <property type="entry name" value="NAD(P)-binding Rossmann-fold domains"/>
    <property type="match status" value="1"/>
</dbReference>
<gene>
    <name evidence="7" type="primary">fabG</name>
    <name evidence="7" type="ORF">ENS59_12995</name>
</gene>
<dbReference type="InterPro" id="IPR050259">
    <property type="entry name" value="SDR"/>
</dbReference>
<comment type="function">
    <text evidence="5">Catalyzes the NADPH-dependent reduction of beta-ketoacyl-ACP substrates to beta-hydroxyacyl-ACP products, the first reductive step in the elongation cycle of fatty acid biosynthesis.</text>
</comment>
<keyword evidence="5" id="KW-0443">Lipid metabolism</keyword>